<name>A0ABP0V755_9BRYO</name>
<dbReference type="PANTHER" id="PTHR47369:SF1">
    <property type="entry name" value="BTB_POZ DOMAIN-CONTAINING PROTEIN"/>
    <property type="match status" value="1"/>
</dbReference>
<gene>
    <name evidence="4" type="ORF">CSSPTR1EN2_LOCUS23177</name>
</gene>
<evidence type="ECO:0000313" key="4">
    <source>
        <dbReference type="EMBL" id="CAK9236777.1"/>
    </source>
</evidence>
<feature type="region of interest" description="Disordered" evidence="2">
    <location>
        <begin position="387"/>
        <end position="461"/>
    </location>
</feature>
<dbReference type="Proteomes" id="UP001497512">
    <property type="component" value="Chromosome 9"/>
</dbReference>
<dbReference type="Pfam" id="PF00651">
    <property type="entry name" value="BTB"/>
    <property type="match status" value="1"/>
</dbReference>
<proteinExistence type="predicted"/>
<keyword evidence="5" id="KW-1185">Reference proteome</keyword>
<dbReference type="SMART" id="SM00225">
    <property type="entry name" value="BTB"/>
    <property type="match status" value="1"/>
</dbReference>
<dbReference type="EMBL" id="OZ019901">
    <property type="protein sequence ID" value="CAK9236777.1"/>
    <property type="molecule type" value="Genomic_DNA"/>
</dbReference>
<organism evidence="4 5">
    <name type="scientific">Sphagnum troendelagicum</name>
    <dbReference type="NCBI Taxonomy" id="128251"/>
    <lineage>
        <taxon>Eukaryota</taxon>
        <taxon>Viridiplantae</taxon>
        <taxon>Streptophyta</taxon>
        <taxon>Embryophyta</taxon>
        <taxon>Bryophyta</taxon>
        <taxon>Sphagnophytina</taxon>
        <taxon>Sphagnopsida</taxon>
        <taxon>Sphagnales</taxon>
        <taxon>Sphagnaceae</taxon>
        <taxon>Sphagnum</taxon>
    </lineage>
</organism>
<comment type="pathway">
    <text evidence="1">Protein modification; protein ubiquitination.</text>
</comment>
<evidence type="ECO:0000259" key="3">
    <source>
        <dbReference type="PROSITE" id="PS50097"/>
    </source>
</evidence>
<feature type="compositionally biased region" description="Acidic residues" evidence="2">
    <location>
        <begin position="392"/>
        <end position="428"/>
    </location>
</feature>
<dbReference type="InterPro" id="IPR000210">
    <property type="entry name" value="BTB/POZ_dom"/>
</dbReference>
<evidence type="ECO:0000256" key="1">
    <source>
        <dbReference type="ARBA" id="ARBA00004906"/>
    </source>
</evidence>
<dbReference type="Gene3D" id="3.30.710.10">
    <property type="entry name" value="Potassium Channel Kv1.1, Chain A"/>
    <property type="match status" value="1"/>
</dbReference>
<dbReference type="SUPFAM" id="SSF54695">
    <property type="entry name" value="POZ domain"/>
    <property type="match status" value="1"/>
</dbReference>
<feature type="domain" description="BTB" evidence="3">
    <location>
        <begin position="40"/>
        <end position="110"/>
    </location>
</feature>
<dbReference type="PANTHER" id="PTHR47369">
    <property type="entry name" value="BTB/POZ DOMAIN-CONTAINING PROTEIN"/>
    <property type="match status" value="1"/>
</dbReference>
<dbReference type="InterPro" id="IPR011333">
    <property type="entry name" value="SKP1/BTB/POZ_sf"/>
</dbReference>
<sequence length="655" mass="73612">MKGGSEVIRGGGGSSVSVVEAGMALCEHVQRQGLQGHLFSDITLICMGKEYHLHRIILSQSSYFYSLLSGPWKENGKPRIELQIDDPNVSAEGLEIAFAYMYGVNPKLNGENAMAALAAGCFLCMENLCDKCVQFIVADLRVDTFVPYQQLSERHCYGRFADSIRNACWTFLCTHASRELVHLLPKLSLQVLCRLLKSDELWVLSETERYKLAKQALLDWKLARVKPTSLTTDCPVAKKTKAKAQSNRKSARNLTNISGSNKKAAHKATRLNSKAERKRKDAVALSLVETVKDCSLPSNETVPESDLRRLQRLWEVDEAELSKDESFKVVAELFTGGGIIFAHMEADEVLLAKNELQEAFLPTDAANDSMWHSVLLQCRVLKFRETHNQLDESSEDDEDEDEMDEEEEEDDDDDDEVDDDDDDDEEASDRDTSDSDGWSSDHSSQEDDDSNSSANRDGTGAGLNAQAFKRLKTQSTSLVSFSSADTYPPDGVNEKCWRTTGGFTWMAKPNVEMQLADFPPFRFGAEFVFKDKCWTPCLDLKSREVFYGGSMWKIIASNINQDKSQDDWLFGVHCRPLDTWEPTPTYQDSRQKVRFMAKLYIKTCHGLRCVTGTAVCKMRHQASHVRHAVGMHLSRTDVVDDEPLRVSAVVQLIDD</sequence>
<reference evidence="4" key="1">
    <citation type="submission" date="2024-02" db="EMBL/GenBank/DDBJ databases">
        <authorList>
            <consortium name="ELIXIR-Norway"/>
            <consortium name="Elixir Norway"/>
        </authorList>
    </citation>
    <scope>NUCLEOTIDE SEQUENCE</scope>
</reference>
<evidence type="ECO:0000313" key="5">
    <source>
        <dbReference type="Proteomes" id="UP001497512"/>
    </source>
</evidence>
<accession>A0ABP0V755</accession>
<evidence type="ECO:0000256" key="2">
    <source>
        <dbReference type="SAM" id="MobiDB-lite"/>
    </source>
</evidence>
<dbReference type="PROSITE" id="PS50097">
    <property type="entry name" value="BTB"/>
    <property type="match status" value="1"/>
</dbReference>
<protein>
    <recommendedName>
        <fullName evidence="3">BTB domain-containing protein</fullName>
    </recommendedName>
</protein>